<dbReference type="EMBL" id="KQ971361">
    <property type="protein sequence ID" value="KYB25871.1"/>
    <property type="molecule type" value="Genomic_DNA"/>
</dbReference>
<dbReference type="InterPro" id="IPR015421">
    <property type="entry name" value="PyrdxlP-dep_Trfase_major"/>
</dbReference>
<dbReference type="GO" id="GO:0003676">
    <property type="term" value="F:nucleic acid binding"/>
    <property type="evidence" value="ECO:0007669"/>
    <property type="project" value="InterPro"/>
</dbReference>
<evidence type="ECO:0000256" key="5">
    <source>
        <dbReference type="SAM" id="MobiDB-lite"/>
    </source>
</evidence>
<dbReference type="GO" id="GO:0008408">
    <property type="term" value="F:3'-5' exonuclease activity"/>
    <property type="evidence" value="ECO:0007669"/>
    <property type="project" value="InterPro"/>
</dbReference>
<dbReference type="InterPro" id="IPR015424">
    <property type="entry name" value="PyrdxlP-dep_Trfase"/>
</dbReference>
<dbReference type="Gene3D" id="2.30.30.140">
    <property type="match status" value="2"/>
</dbReference>
<dbReference type="InterPro" id="IPR012337">
    <property type="entry name" value="RNaseH-like_sf"/>
</dbReference>
<feature type="domain" description="3'-5' exonuclease" evidence="7">
    <location>
        <begin position="407"/>
        <end position="469"/>
    </location>
</feature>
<evidence type="ECO:0000259" key="8">
    <source>
        <dbReference type="Pfam" id="PF05712"/>
    </source>
</evidence>
<dbReference type="SUPFAM" id="SSF47819">
    <property type="entry name" value="HRDC-like"/>
    <property type="match status" value="1"/>
</dbReference>
<evidence type="ECO:0000313" key="10">
    <source>
        <dbReference type="EMBL" id="KYB25871.1"/>
    </source>
</evidence>
<dbReference type="GO" id="GO:0008732">
    <property type="term" value="F:L-allo-threonine aldolase activity"/>
    <property type="evidence" value="ECO:0000318"/>
    <property type="project" value="GO_Central"/>
</dbReference>
<sequence>MYEKVNGEINTSAVHVVDLRSDTISKPTPEMREAMATAVVGDDVFGEDPTVAELERRSAELLGKEDAVFVASGTMANLIAIMVHCSQRGSEIISGDNGHTFRFEQGGPAQIAGVQASLIRNNSDGTFSLDELRDRIRKNPDCHEPYTTLVIIENTHNMCGGKVLPLDWIEKVKNISKEYNIPVHMDGARVMNAAVYLKVPVERVVRDVDTVCFCLSKGLGAPIGSILAGSKTFVDKARRTRKVLGGGWRQAGIIAAAGLVALDKMIDRLQEDHDHILQIARGISDMKSKTFQVDLSGVQTNILMMYLDKSIITAKEVQKRLASVFETDEVKVCVKTSSRDAGVIRFVTYWEISDQDVTAAVKKLQLDSCESHPYKHLLNFEPTVEQLSRVENIEAPKTLKETPLCDIDTKTSLEKLITDLKAWKELGVDVEYSDHGYKALTCLVQISTPDKDYIIDAIALKDELHALNEDYHVAKDKTMQRQDFRRRPLPPKFKDYARVDSHYLIGFYHKLKNELIEANLLRAVLDDCNNCCKILYPKVEDEAYLSVRRNVEEIHKRQLLVLEKLNSWRHQIAQYLDKNVGCVLSKSIKLKFCENERVLCYEPDPTKAKVLYDSKVLDVVVAKDQRGRKTVEYLIHFQVIVALFRPQLIKMFQGWNSSWDRYVSEEYVLKDTPENRQLQKDLAEKSQLQLGAYLYRRDRKKSRKTSTTAPSSDDCSSGSPTRMDTDDGQGVTSSSEDDSSIEEETVPIELTPELRACLEQDYCLINTKNKLVKLPAEPNVVTILENYWRHYANGQISDLNEKTSQRHRYPFNNTQRRRPEDVQRNLNICSEVLDGIRLYFDYTVNDLLLYKCEQGQIETKQAVYTSIHLDKEVSSSKNEVSYMDYITYPNNHDDYQNGNRQAMQRKRSLRSNKSTDAVSNGNSQDSAKAKASSSVDNNDSCGSRPLSLRLLPEHVYNQQPPPPCLVYGAIHLTRLFVKLPELLNAATIDEKKWTTLLNHTDTFIDYLNEHREWFGEKFYIDRQ</sequence>
<dbReference type="InterPro" id="IPR036397">
    <property type="entry name" value="RNaseH_sf"/>
</dbReference>
<dbReference type="PANTHER" id="PTHR48097:SF9">
    <property type="entry name" value="L-THREONINE ALDOLASE"/>
    <property type="match status" value="1"/>
</dbReference>
<dbReference type="InterPro" id="IPR053820">
    <property type="entry name" value="MSL3_chromo-like"/>
</dbReference>
<dbReference type="GO" id="GO:0005829">
    <property type="term" value="C:cytosol"/>
    <property type="evidence" value="ECO:0000318"/>
    <property type="project" value="GO_Central"/>
</dbReference>
<organism evidence="10 11">
    <name type="scientific">Tribolium castaneum</name>
    <name type="common">Red flour beetle</name>
    <dbReference type="NCBI Taxonomy" id="7070"/>
    <lineage>
        <taxon>Eukaryota</taxon>
        <taxon>Metazoa</taxon>
        <taxon>Ecdysozoa</taxon>
        <taxon>Arthropoda</taxon>
        <taxon>Hexapoda</taxon>
        <taxon>Insecta</taxon>
        <taxon>Pterygota</taxon>
        <taxon>Neoptera</taxon>
        <taxon>Endopterygota</taxon>
        <taxon>Coleoptera</taxon>
        <taxon>Polyphaga</taxon>
        <taxon>Cucujiformia</taxon>
        <taxon>Tenebrionidae</taxon>
        <taxon>Tenebrionidae incertae sedis</taxon>
        <taxon>Tribolium</taxon>
    </lineage>
</organism>
<dbReference type="CDD" id="cd06502">
    <property type="entry name" value="TA_like"/>
    <property type="match status" value="1"/>
</dbReference>
<dbReference type="Gene3D" id="3.40.640.10">
    <property type="entry name" value="Type I PLP-dependent aspartate aminotransferase-like (Major domain)"/>
    <property type="match status" value="1"/>
</dbReference>
<feature type="compositionally biased region" description="Polar residues" evidence="5">
    <location>
        <begin position="911"/>
        <end position="925"/>
    </location>
</feature>
<dbReference type="STRING" id="7070.A0A139WDF6"/>
<dbReference type="eggNOG" id="KOG3001">
    <property type="taxonomic scope" value="Eukaryota"/>
</dbReference>
<dbReference type="InterPro" id="IPR010997">
    <property type="entry name" value="HRDC-like_sf"/>
</dbReference>
<dbReference type="InterPro" id="IPR002562">
    <property type="entry name" value="3'-5'_exonuclease_dom"/>
</dbReference>
<dbReference type="Gene3D" id="3.30.420.10">
    <property type="entry name" value="Ribonuclease H-like superfamily/Ribonuclease H"/>
    <property type="match status" value="2"/>
</dbReference>
<comment type="similarity">
    <text evidence="2">Belongs to the threonine aldolase family.</text>
</comment>
<comment type="cofactor">
    <cofactor evidence="1">
        <name>pyridoxal 5'-phosphate</name>
        <dbReference type="ChEBI" id="CHEBI:597326"/>
    </cofactor>
</comment>
<dbReference type="SUPFAM" id="SSF53098">
    <property type="entry name" value="Ribonuclease H-like"/>
    <property type="match status" value="1"/>
</dbReference>
<evidence type="ECO:0000256" key="4">
    <source>
        <dbReference type="ARBA" id="ARBA00023239"/>
    </source>
</evidence>
<dbReference type="Gene3D" id="1.10.274.30">
    <property type="entry name" value="MRG domain"/>
    <property type="match status" value="1"/>
</dbReference>
<dbReference type="Pfam" id="PF05712">
    <property type="entry name" value="MRG"/>
    <property type="match status" value="1"/>
</dbReference>
<dbReference type="PANTHER" id="PTHR48097">
    <property type="entry name" value="L-THREONINE ALDOLASE-RELATED"/>
    <property type="match status" value="1"/>
</dbReference>
<protein>
    <submittedName>
        <fullName evidence="10">Uncharacterized protein R102.4-like Protein</fullName>
    </submittedName>
</protein>
<dbReference type="InterPro" id="IPR026541">
    <property type="entry name" value="MRG_dom"/>
</dbReference>
<reference evidence="10 11" key="1">
    <citation type="journal article" date="2008" name="Nature">
        <title>The genome of the model beetle and pest Tribolium castaneum.</title>
        <authorList>
            <consortium name="Tribolium Genome Sequencing Consortium"/>
            <person name="Richards S."/>
            <person name="Gibbs R.A."/>
            <person name="Weinstock G.M."/>
            <person name="Brown S.J."/>
            <person name="Denell R."/>
            <person name="Beeman R.W."/>
            <person name="Gibbs R."/>
            <person name="Beeman R.W."/>
            <person name="Brown S.J."/>
            <person name="Bucher G."/>
            <person name="Friedrich M."/>
            <person name="Grimmelikhuijzen C.J."/>
            <person name="Klingler M."/>
            <person name="Lorenzen M."/>
            <person name="Richards S."/>
            <person name="Roth S."/>
            <person name="Schroder R."/>
            <person name="Tautz D."/>
            <person name="Zdobnov E.M."/>
            <person name="Muzny D."/>
            <person name="Gibbs R.A."/>
            <person name="Weinstock G.M."/>
            <person name="Attaway T."/>
            <person name="Bell S."/>
            <person name="Buhay C.J."/>
            <person name="Chandrabose M.N."/>
            <person name="Chavez D."/>
            <person name="Clerk-Blankenburg K.P."/>
            <person name="Cree A."/>
            <person name="Dao M."/>
            <person name="Davis C."/>
            <person name="Chacko J."/>
            <person name="Dinh H."/>
            <person name="Dugan-Rocha S."/>
            <person name="Fowler G."/>
            <person name="Garner T.T."/>
            <person name="Garnes J."/>
            <person name="Gnirke A."/>
            <person name="Hawes A."/>
            <person name="Hernandez J."/>
            <person name="Hines S."/>
            <person name="Holder M."/>
            <person name="Hume J."/>
            <person name="Jhangiani S.N."/>
            <person name="Joshi V."/>
            <person name="Khan Z.M."/>
            <person name="Jackson L."/>
            <person name="Kovar C."/>
            <person name="Kowis A."/>
            <person name="Lee S."/>
            <person name="Lewis L.R."/>
            <person name="Margolis J."/>
            <person name="Morgan M."/>
            <person name="Nazareth L.V."/>
            <person name="Nguyen N."/>
            <person name="Okwuonu G."/>
            <person name="Parker D."/>
            <person name="Richards S."/>
            <person name="Ruiz S.J."/>
            <person name="Santibanez J."/>
            <person name="Savard J."/>
            <person name="Scherer S.E."/>
            <person name="Schneider B."/>
            <person name="Sodergren E."/>
            <person name="Tautz D."/>
            <person name="Vattahil S."/>
            <person name="Villasana D."/>
            <person name="White C.S."/>
            <person name="Wright R."/>
            <person name="Park Y."/>
            <person name="Beeman R.W."/>
            <person name="Lord J."/>
            <person name="Oppert B."/>
            <person name="Lorenzen M."/>
            <person name="Brown S."/>
            <person name="Wang L."/>
            <person name="Savard J."/>
            <person name="Tautz D."/>
            <person name="Richards S."/>
            <person name="Weinstock G."/>
            <person name="Gibbs R.A."/>
            <person name="Liu Y."/>
            <person name="Worley K."/>
            <person name="Weinstock G."/>
            <person name="Elsik C.G."/>
            <person name="Reese J.T."/>
            <person name="Elhaik E."/>
            <person name="Landan G."/>
            <person name="Graur D."/>
            <person name="Arensburger P."/>
            <person name="Atkinson P."/>
            <person name="Beeman R.W."/>
            <person name="Beidler J."/>
            <person name="Brown S.J."/>
            <person name="Demuth J.P."/>
            <person name="Drury D.W."/>
            <person name="Du Y.Z."/>
            <person name="Fujiwara H."/>
            <person name="Lorenzen M."/>
            <person name="Maselli V."/>
            <person name="Osanai M."/>
            <person name="Park Y."/>
            <person name="Robertson H.M."/>
            <person name="Tu Z."/>
            <person name="Wang J.J."/>
            <person name="Wang S."/>
            <person name="Richards S."/>
            <person name="Song H."/>
            <person name="Zhang L."/>
            <person name="Sodergren E."/>
            <person name="Werner D."/>
            <person name="Stanke M."/>
            <person name="Morgenstern B."/>
            <person name="Solovyev V."/>
            <person name="Kosarev P."/>
            <person name="Brown G."/>
            <person name="Chen H.C."/>
            <person name="Ermolaeva O."/>
            <person name="Hlavina W."/>
            <person name="Kapustin Y."/>
            <person name="Kiryutin B."/>
            <person name="Kitts P."/>
            <person name="Maglott D."/>
            <person name="Pruitt K."/>
            <person name="Sapojnikov V."/>
            <person name="Souvorov A."/>
            <person name="Mackey A.J."/>
            <person name="Waterhouse R.M."/>
            <person name="Wyder S."/>
            <person name="Zdobnov E.M."/>
            <person name="Zdobnov E.M."/>
            <person name="Wyder S."/>
            <person name="Kriventseva E.V."/>
            <person name="Kadowaki T."/>
            <person name="Bork P."/>
            <person name="Aranda M."/>
            <person name="Bao R."/>
            <person name="Beermann A."/>
            <person name="Berns N."/>
            <person name="Bolognesi R."/>
            <person name="Bonneton F."/>
            <person name="Bopp D."/>
            <person name="Brown S.J."/>
            <person name="Bucher G."/>
            <person name="Butts T."/>
            <person name="Chaumot A."/>
            <person name="Denell R.E."/>
            <person name="Ferrier D.E."/>
            <person name="Friedrich M."/>
            <person name="Gordon C.M."/>
            <person name="Jindra M."/>
            <person name="Klingler M."/>
            <person name="Lan Q."/>
            <person name="Lattorff H.M."/>
            <person name="Laudet V."/>
            <person name="von Levetsow C."/>
            <person name="Liu Z."/>
            <person name="Lutz R."/>
            <person name="Lynch J.A."/>
            <person name="da Fonseca R.N."/>
            <person name="Posnien N."/>
            <person name="Reuter R."/>
            <person name="Roth S."/>
            <person name="Savard J."/>
            <person name="Schinko J.B."/>
            <person name="Schmitt C."/>
            <person name="Schoppmeier M."/>
            <person name="Schroder R."/>
            <person name="Shippy T.D."/>
            <person name="Simonnet F."/>
            <person name="Marques-Souza H."/>
            <person name="Tautz D."/>
            <person name="Tomoyasu Y."/>
            <person name="Trauner J."/>
            <person name="Van der Zee M."/>
            <person name="Vervoort M."/>
            <person name="Wittkopp N."/>
            <person name="Wimmer E.A."/>
            <person name="Yang X."/>
            <person name="Jones A.K."/>
            <person name="Sattelle D.B."/>
            <person name="Ebert P.R."/>
            <person name="Nelson D."/>
            <person name="Scott J.G."/>
            <person name="Beeman R.W."/>
            <person name="Muthukrishnan S."/>
            <person name="Kramer K.J."/>
            <person name="Arakane Y."/>
            <person name="Beeman R.W."/>
            <person name="Zhu Q."/>
            <person name="Hogenkamp D."/>
            <person name="Dixit R."/>
            <person name="Oppert B."/>
            <person name="Jiang H."/>
            <person name="Zou Z."/>
            <person name="Marshall J."/>
            <person name="Elpidina E."/>
            <person name="Vinokurov K."/>
            <person name="Oppert C."/>
            <person name="Zou Z."/>
            <person name="Evans J."/>
            <person name="Lu Z."/>
            <person name="Zhao P."/>
            <person name="Sumathipala N."/>
            <person name="Altincicek B."/>
            <person name="Vilcinskas A."/>
            <person name="Williams M."/>
            <person name="Hultmark D."/>
            <person name="Hetru C."/>
            <person name="Jiang H."/>
            <person name="Grimmelikhuijzen C.J."/>
            <person name="Hauser F."/>
            <person name="Cazzamali G."/>
            <person name="Williamson M."/>
            <person name="Park Y."/>
            <person name="Li B."/>
            <person name="Tanaka Y."/>
            <person name="Predel R."/>
            <person name="Neupert S."/>
            <person name="Schachtner J."/>
            <person name="Verleyen P."/>
            <person name="Raible F."/>
            <person name="Bork P."/>
            <person name="Friedrich M."/>
            <person name="Walden K.K."/>
            <person name="Robertson H.M."/>
            <person name="Angeli S."/>
            <person name="Foret S."/>
            <person name="Bucher G."/>
            <person name="Schuetz S."/>
            <person name="Maleszka R."/>
            <person name="Wimmer E.A."/>
            <person name="Beeman R.W."/>
            <person name="Lorenzen M."/>
            <person name="Tomoyasu Y."/>
            <person name="Miller S.C."/>
            <person name="Grossmann D."/>
            <person name="Bucher G."/>
        </authorList>
    </citation>
    <scope>NUCLEOTIDE SEQUENCE [LARGE SCALE GENOMIC DNA]</scope>
    <source>
        <strain evidence="10 11">Georgia GA2</strain>
    </source>
</reference>
<dbReference type="InterPro" id="IPR038217">
    <property type="entry name" value="MRG_C_sf"/>
</dbReference>
<reference evidence="10 11" key="2">
    <citation type="journal article" date="2010" name="Nucleic Acids Res.">
        <title>BeetleBase in 2010: revisions to provide comprehensive genomic information for Tribolium castaneum.</title>
        <authorList>
            <person name="Kim H.S."/>
            <person name="Murphy T."/>
            <person name="Xia J."/>
            <person name="Caragea D."/>
            <person name="Park Y."/>
            <person name="Beeman R.W."/>
            <person name="Lorenzen M.D."/>
            <person name="Butcher S."/>
            <person name="Manak J.R."/>
            <person name="Brown S.J."/>
        </authorList>
    </citation>
    <scope>NUCLEOTIDE SEQUENCE [LARGE SCALE GENOMIC DNA]</scope>
    <source>
        <strain evidence="10 11">Georgia GA2</strain>
    </source>
</reference>
<dbReference type="SUPFAM" id="SSF53383">
    <property type="entry name" value="PLP-dependent transferases"/>
    <property type="match status" value="1"/>
</dbReference>
<dbReference type="Proteomes" id="UP000007266">
    <property type="component" value="Linkage group 8"/>
</dbReference>
<dbReference type="InterPro" id="IPR001597">
    <property type="entry name" value="ArAA_b-elim_lyase/Thr_aldolase"/>
</dbReference>
<accession>A0A139WDF6</accession>
<feature type="domain" description="MRG" evidence="8">
    <location>
        <begin position="735"/>
        <end position="1020"/>
    </location>
</feature>
<name>A0A139WDF6_TRICA</name>
<dbReference type="Pfam" id="PF22732">
    <property type="entry name" value="MSL3_chromo-like"/>
    <property type="match status" value="2"/>
</dbReference>
<evidence type="ECO:0000259" key="9">
    <source>
        <dbReference type="Pfam" id="PF22732"/>
    </source>
</evidence>
<evidence type="ECO:0000313" key="11">
    <source>
        <dbReference type="Proteomes" id="UP000007266"/>
    </source>
</evidence>
<evidence type="ECO:0000259" key="6">
    <source>
        <dbReference type="Pfam" id="PF01212"/>
    </source>
</evidence>
<dbReference type="GO" id="GO:0000166">
    <property type="term" value="F:nucleotide binding"/>
    <property type="evidence" value="ECO:0007669"/>
    <property type="project" value="InterPro"/>
</dbReference>
<proteinExistence type="inferred from homology"/>
<evidence type="ECO:0000256" key="2">
    <source>
        <dbReference type="ARBA" id="ARBA00006966"/>
    </source>
</evidence>
<dbReference type="Pfam" id="PF01612">
    <property type="entry name" value="DNA_pol_A_exo1"/>
    <property type="match status" value="1"/>
</dbReference>
<dbReference type="GO" id="GO:0006139">
    <property type="term" value="P:nucleobase-containing compound metabolic process"/>
    <property type="evidence" value="ECO:0007669"/>
    <property type="project" value="InterPro"/>
</dbReference>
<keyword evidence="11" id="KW-1185">Reference proteome</keyword>
<dbReference type="Pfam" id="PF01212">
    <property type="entry name" value="Beta_elim_lyase"/>
    <property type="match status" value="1"/>
</dbReference>
<keyword evidence="3" id="KW-0663">Pyridoxal phosphate</keyword>
<dbReference type="SUPFAM" id="SSF54160">
    <property type="entry name" value="Chromo domain-like"/>
    <property type="match status" value="1"/>
</dbReference>
<keyword evidence="4" id="KW-0456">Lyase</keyword>
<evidence type="ECO:0000256" key="3">
    <source>
        <dbReference type="ARBA" id="ARBA00022898"/>
    </source>
</evidence>
<dbReference type="FunFam" id="3.40.640.10:FF:000030">
    <property type="entry name" value="Low-specificity L-threonine aldolase"/>
    <property type="match status" value="1"/>
</dbReference>
<dbReference type="InterPro" id="IPR015422">
    <property type="entry name" value="PyrdxlP-dep_Trfase_small"/>
</dbReference>
<feature type="domain" description="MSL3 chromodomain-like" evidence="9">
    <location>
        <begin position="652"/>
        <end position="684"/>
    </location>
</feature>
<evidence type="ECO:0000259" key="7">
    <source>
        <dbReference type="Pfam" id="PF01612"/>
    </source>
</evidence>
<gene>
    <name evidence="10" type="primary">AUGUSTUS-3.0.2_30898</name>
    <name evidence="10" type="ORF">TcasGA2_TC030898</name>
</gene>
<evidence type="ECO:0000256" key="1">
    <source>
        <dbReference type="ARBA" id="ARBA00001933"/>
    </source>
</evidence>
<feature type="region of interest" description="Disordered" evidence="5">
    <location>
        <begin position="890"/>
        <end position="941"/>
    </location>
</feature>
<dbReference type="PROSITE" id="PS51640">
    <property type="entry name" value="MRG"/>
    <property type="match status" value="1"/>
</dbReference>
<feature type="region of interest" description="Disordered" evidence="5">
    <location>
        <begin position="698"/>
        <end position="743"/>
    </location>
</feature>
<feature type="compositionally biased region" description="Polar residues" evidence="5">
    <location>
        <begin position="713"/>
        <end position="722"/>
    </location>
</feature>
<dbReference type="InterPro" id="IPR023603">
    <property type="entry name" value="Low_specificity_L-TA-like"/>
</dbReference>
<dbReference type="Gene3D" id="3.90.1150.10">
    <property type="entry name" value="Aspartate Aminotransferase, domain 1"/>
    <property type="match status" value="1"/>
</dbReference>
<dbReference type="GO" id="GO:0005694">
    <property type="term" value="C:chromosome"/>
    <property type="evidence" value="ECO:0007669"/>
    <property type="project" value="UniProtKB-ARBA"/>
</dbReference>
<dbReference type="InterPro" id="IPR016197">
    <property type="entry name" value="Chromo-like_dom_sf"/>
</dbReference>
<dbReference type="AlphaFoldDB" id="A0A139WDF6"/>
<dbReference type="GO" id="GO:0006567">
    <property type="term" value="P:L-threonine catabolic process"/>
    <property type="evidence" value="ECO:0000318"/>
    <property type="project" value="GO_Central"/>
</dbReference>
<dbReference type="GO" id="GO:0006545">
    <property type="term" value="P:glycine biosynthetic process"/>
    <property type="evidence" value="ECO:0000318"/>
    <property type="project" value="GO_Central"/>
</dbReference>
<dbReference type="NCBIfam" id="NF041359">
    <property type="entry name" value="GntG_guanitoxin"/>
    <property type="match status" value="1"/>
</dbReference>
<dbReference type="InParanoid" id="A0A139WDF6"/>
<feature type="domain" description="MSL3 chromodomain-like" evidence="9">
    <location>
        <begin position="592"/>
        <end position="638"/>
    </location>
</feature>
<feature type="domain" description="Aromatic amino acid beta-eliminating lyase/threonine aldolase" evidence="6">
    <location>
        <begin position="18"/>
        <end position="308"/>
    </location>
</feature>